<dbReference type="EMBL" id="MU003700">
    <property type="protein sequence ID" value="KAF2810557.1"/>
    <property type="molecule type" value="Genomic_DNA"/>
</dbReference>
<feature type="region of interest" description="Disordered" evidence="1">
    <location>
        <begin position="37"/>
        <end position="67"/>
    </location>
</feature>
<dbReference type="AlphaFoldDB" id="A0A6A6YRM8"/>
<feature type="region of interest" description="Disordered" evidence="1">
    <location>
        <begin position="136"/>
        <end position="158"/>
    </location>
</feature>
<organism evidence="2">
    <name type="scientific">Mytilinidion resinicola</name>
    <dbReference type="NCBI Taxonomy" id="574789"/>
    <lineage>
        <taxon>Eukaryota</taxon>
        <taxon>Fungi</taxon>
        <taxon>Dikarya</taxon>
        <taxon>Ascomycota</taxon>
        <taxon>Pezizomycotina</taxon>
        <taxon>Dothideomycetes</taxon>
        <taxon>Pleosporomycetidae</taxon>
        <taxon>Mytilinidiales</taxon>
        <taxon>Mytilinidiaceae</taxon>
        <taxon>Mytilinidion</taxon>
    </lineage>
</organism>
<protein>
    <submittedName>
        <fullName evidence="2 4">Uncharacterized protein</fullName>
    </submittedName>
</protein>
<proteinExistence type="predicted"/>
<feature type="compositionally biased region" description="Polar residues" evidence="1">
    <location>
        <begin position="145"/>
        <end position="154"/>
    </location>
</feature>
<name>A0A6A6YRM8_9PEZI</name>
<gene>
    <name evidence="2 4" type="ORF">BDZ99DRAFT_520618</name>
</gene>
<evidence type="ECO:0000313" key="3">
    <source>
        <dbReference type="Proteomes" id="UP000504636"/>
    </source>
</evidence>
<sequence length="177" mass="18789">MLSAAQLPLEQRALIRPALRTMRARAVLMEPAASACRTGSRRDSRELRMREGHDECPARGSLPQNGGHANLDAVQPRDAMTVTTTSMMLPVRCCAACKTANASRELAAMGGAWPGHAAAPGLPVVGPFLDSAMGEPCEPSRSRWRSATESSSPASKGLLLSAWGGKRRRWARSSPGG</sequence>
<keyword evidence="3" id="KW-1185">Reference proteome</keyword>
<reference evidence="4" key="2">
    <citation type="submission" date="2020-04" db="EMBL/GenBank/DDBJ databases">
        <authorList>
            <consortium name="NCBI Genome Project"/>
        </authorList>
    </citation>
    <scope>NUCLEOTIDE SEQUENCE</scope>
    <source>
        <strain evidence="4">CBS 304.34</strain>
    </source>
</reference>
<reference evidence="2 4" key="1">
    <citation type="journal article" date="2020" name="Stud. Mycol.">
        <title>101 Dothideomycetes genomes: a test case for predicting lifestyles and emergence of pathogens.</title>
        <authorList>
            <person name="Haridas S."/>
            <person name="Albert R."/>
            <person name="Binder M."/>
            <person name="Bloem J."/>
            <person name="Labutti K."/>
            <person name="Salamov A."/>
            <person name="Andreopoulos B."/>
            <person name="Baker S."/>
            <person name="Barry K."/>
            <person name="Bills G."/>
            <person name="Bluhm B."/>
            <person name="Cannon C."/>
            <person name="Castanera R."/>
            <person name="Culley D."/>
            <person name="Daum C."/>
            <person name="Ezra D."/>
            <person name="Gonzalez J."/>
            <person name="Henrissat B."/>
            <person name="Kuo A."/>
            <person name="Liang C."/>
            <person name="Lipzen A."/>
            <person name="Lutzoni F."/>
            <person name="Magnuson J."/>
            <person name="Mondo S."/>
            <person name="Nolan M."/>
            <person name="Ohm R."/>
            <person name="Pangilinan J."/>
            <person name="Park H.-J."/>
            <person name="Ramirez L."/>
            <person name="Alfaro M."/>
            <person name="Sun H."/>
            <person name="Tritt A."/>
            <person name="Yoshinaga Y."/>
            <person name="Zwiers L.-H."/>
            <person name="Turgeon B."/>
            <person name="Goodwin S."/>
            <person name="Spatafora J."/>
            <person name="Crous P."/>
            <person name="Grigoriev I."/>
        </authorList>
    </citation>
    <scope>NUCLEOTIDE SEQUENCE</scope>
    <source>
        <strain evidence="2 4">CBS 304.34</strain>
    </source>
</reference>
<dbReference type="RefSeq" id="XP_033577521.1">
    <property type="nucleotide sequence ID" value="XM_033725546.1"/>
</dbReference>
<reference evidence="4" key="3">
    <citation type="submission" date="2025-04" db="UniProtKB">
        <authorList>
            <consortium name="RefSeq"/>
        </authorList>
    </citation>
    <scope>IDENTIFICATION</scope>
    <source>
        <strain evidence="4">CBS 304.34</strain>
    </source>
</reference>
<dbReference type="GeneID" id="54466439"/>
<evidence type="ECO:0000256" key="1">
    <source>
        <dbReference type="SAM" id="MobiDB-lite"/>
    </source>
</evidence>
<evidence type="ECO:0000313" key="4">
    <source>
        <dbReference type="RefSeq" id="XP_033577521.1"/>
    </source>
</evidence>
<evidence type="ECO:0000313" key="2">
    <source>
        <dbReference type="EMBL" id="KAF2810557.1"/>
    </source>
</evidence>
<accession>A0A6A6YRM8</accession>
<feature type="compositionally biased region" description="Basic and acidic residues" evidence="1">
    <location>
        <begin position="40"/>
        <end position="57"/>
    </location>
</feature>
<dbReference type="Proteomes" id="UP000504636">
    <property type="component" value="Unplaced"/>
</dbReference>